<reference evidence="7 8" key="1">
    <citation type="journal article" date="2017" name="Gigascience">
        <title>Genome sequence of the small brown planthopper, Laodelphax striatellus.</title>
        <authorList>
            <person name="Zhu J."/>
            <person name="Jiang F."/>
            <person name="Wang X."/>
            <person name="Yang P."/>
            <person name="Bao Y."/>
            <person name="Zhao W."/>
            <person name="Wang W."/>
            <person name="Lu H."/>
            <person name="Wang Q."/>
            <person name="Cui N."/>
            <person name="Li J."/>
            <person name="Chen X."/>
            <person name="Luo L."/>
            <person name="Yu J."/>
            <person name="Kang L."/>
            <person name="Cui F."/>
        </authorList>
    </citation>
    <scope>NUCLEOTIDE SEQUENCE [LARGE SCALE GENOMIC DNA]</scope>
    <source>
        <strain evidence="7">Lst14</strain>
    </source>
</reference>
<dbReference type="EMBL" id="QKKF02020204">
    <property type="protein sequence ID" value="RZF39276.1"/>
    <property type="molecule type" value="Genomic_DNA"/>
</dbReference>
<dbReference type="InParanoid" id="A0A482X136"/>
<comment type="subcellular location">
    <subcellularLocation>
        <location evidence="1">Membrane</location>
        <topology evidence="1">Multi-pass membrane protein</topology>
    </subcellularLocation>
</comment>
<dbReference type="GO" id="GO:0016020">
    <property type="term" value="C:membrane"/>
    <property type="evidence" value="ECO:0007669"/>
    <property type="project" value="UniProtKB-SubCell"/>
</dbReference>
<proteinExistence type="predicted"/>
<protein>
    <recommendedName>
        <fullName evidence="9">Major facilitator superfamily associated domain-containing protein</fullName>
    </recommendedName>
</protein>
<gene>
    <name evidence="7" type="ORF">LSTR_LSTR016616</name>
</gene>
<evidence type="ECO:0000256" key="3">
    <source>
        <dbReference type="ARBA" id="ARBA00022989"/>
    </source>
</evidence>
<accession>A0A482X136</accession>
<dbReference type="PANTHER" id="PTHR23294">
    <property type="entry name" value="ET TRANSLATION PRODUCT-RELATED"/>
    <property type="match status" value="1"/>
</dbReference>
<evidence type="ECO:0000256" key="2">
    <source>
        <dbReference type="ARBA" id="ARBA00022692"/>
    </source>
</evidence>
<organism evidence="7 8">
    <name type="scientific">Laodelphax striatellus</name>
    <name type="common">Small brown planthopper</name>
    <name type="synonym">Delphax striatella</name>
    <dbReference type="NCBI Taxonomy" id="195883"/>
    <lineage>
        <taxon>Eukaryota</taxon>
        <taxon>Metazoa</taxon>
        <taxon>Ecdysozoa</taxon>
        <taxon>Arthropoda</taxon>
        <taxon>Hexapoda</taxon>
        <taxon>Insecta</taxon>
        <taxon>Pterygota</taxon>
        <taxon>Neoptera</taxon>
        <taxon>Paraneoptera</taxon>
        <taxon>Hemiptera</taxon>
        <taxon>Auchenorrhyncha</taxon>
        <taxon>Fulgoroidea</taxon>
        <taxon>Delphacidae</taxon>
        <taxon>Criomorphinae</taxon>
        <taxon>Laodelphax</taxon>
    </lineage>
</organism>
<keyword evidence="5" id="KW-0325">Glycoprotein</keyword>
<sequence length="145" mass="16020">MMHLLHNALCFCLLSMFLGNVFVYYQFRNKTHIDEPTRFTVFVALGGMGVVGVVVLGLLRPPVNSSGEEIRDEPRAPLDALIGAFELFFTRKMLFLSFTIIYTGLELSFFSGIYSASLGFTLKFGEQAKELVAISGILIGVGEVL</sequence>
<keyword evidence="2 6" id="KW-0812">Transmembrane</keyword>
<dbReference type="InterPro" id="IPR010291">
    <property type="entry name" value="Ion_channel_UNC-93"/>
</dbReference>
<dbReference type="Proteomes" id="UP000291343">
    <property type="component" value="Unassembled WGS sequence"/>
</dbReference>
<feature type="non-terminal residue" evidence="7">
    <location>
        <position position="145"/>
    </location>
</feature>
<feature type="transmembrane region" description="Helical" evidence="6">
    <location>
        <begin position="93"/>
        <end position="114"/>
    </location>
</feature>
<evidence type="ECO:0000256" key="1">
    <source>
        <dbReference type="ARBA" id="ARBA00004141"/>
    </source>
</evidence>
<dbReference type="OrthoDB" id="196103at2759"/>
<dbReference type="AlphaFoldDB" id="A0A482X136"/>
<evidence type="ECO:0000313" key="7">
    <source>
        <dbReference type="EMBL" id="RZF39276.1"/>
    </source>
</evidence>
<keyword evidence="8" id="KW-1185">Reference proteome</keyword>
<dbReference type="PANTHER" id="PTHR23294:SF0">
    <property type="entry name" value="UNC93-LIKE PROTEIN MFSD11"/>
    <property type="match status" value="1"/>
</dbReference>
<name>A0A482X136_LAOST</name>
<comment type="caution">
    <text evidence="7">The sequence shown here is derived from an EMBL/GenBank/DDBJ whole genome shotgun (WGS) entry which is preliminary data.</text>
</comment>
<feature type="transmembrane region" description="Helical" evidence="6">
    <location>
        <begin position="6"/>
        <end position="27"/>
    </location>
</feature>
<feature type="transmembrane region" description="Helical" evidence="6">
    <location>
        <begin position="39"/>
        <end position="59"/>
    </location>
</feature>
<evidence type="ECO:0000256" key="6">
    <source>
        <dbReference type="SAM" id="Phobius"/>
    </source>
</evidence>
<evidence type="ECO:0000256" key="4">
    <source>
        <dbReference type="ARBA" id="ARBA00023136"/>
    </source>
</evidence>
<keyword evidence="4 6" id="KW-0472">Membrane</keyword>
<evidence type="ECO:0000313" key="8">
    <source>
        <dbReference type="Proteomes" id="UP000291343"/>
    </source>
</evidence>
<evidence type="ECO:0000256" key="5">
    <source>
        <dbReference type="ARBA" id="ARBA00023180"/>
    </source>
</evidence>
<dbReference type="InterPro" id="IPR051617">
    <property type="entry name" value="UNC-93-like_regulator"/>
</dbReference>
<evidence type="ECO:0008006" key="9">
    <source>
        <dbReference type="Google" id="ProtNLM"/>
    </source>
</evidence>
<dbReference type="Pfam" id="PF05978">
    <property type="entry name" value="UNC-93"/>
    <property type="match status" value="1"/>
</dbReference>
<keyword evidence="3 6" id="KW-1133">Transmembrane helix</keyword>